<sequence length="126" mass="14342">MIRETHFKEGYGEGHADNLIAGKEEGRQVGLKTGFEVDEELGFYIGCADVWRSTVWVDLGFVSSRIQRMDELLKKHPILEPKNETISDTMASLKLKFRAICNSLNVKLEYDGYPKALMQVILSFND</sequence>
<comment type="similarity">
    <text evidence="1">Belongs to the LTO1 family.</text>
</comment>
<dbReference type="PANTHER" id="PTHR28532:SF1">
    <property type="entry name" value="ORAL CANCER OVEREXPRESSED 1"/>
    <property type="match status" value="1"/>
</dbReference>
<dbReference type="InterPro" id="IPR052436">
    <property type="entry name" value="LTO1_adapter"/>
</dbReference>
<dbReference type="PANTHER" id="PTHR28532">
    <property type="entry name" value="GEO13458P1"/>
    <property type="match status" value="1"/>
</dbReference>
<dbReference type="Pfam" id="PF09811">
    <property type="entry name" value="Yae1_N"/>
    <property type="match status" value="1"/>
</dbReference>
<dbReference type="OrthoDB" id="48036at2759"/>
<dbReference type="Proteomes" id="UP001153555">
    <property type="component" value="Unassembled WGS sequence"/>
</dbReference>
<evidence type="ECO:0000313" key="4">
    <source>
        <dbReference type="Proteomes" id="UP001153555"/>
    </source>
</evidence>
<reference evidence="3" key="1">
    <citation type="submission" date="2019-12" db="EMBL/GenBank/DDBJ databases">
        <authorList>
            <person name="Scholes J."/>
        </authorList>
    </citation>
    <scope>NUCLEOTIDE SEQUENCE</scope>
</reference>
<dbReference type="EMBL" id="CACSLK010004199">
    <property type="protein sequence ID" value="CAA0809732.1"/>
    <property type="molecule type" value="Genomic_DNA"/>
</dbReference>
<comment type="caution">
    <text evidence="3">The sequence shown here is derived from an EMBL/GenBank/DDBJ whole genome shotgun (WGS) entry which is preliminary data.</text>
</comment>
<evidence type="ECO:0000256" key="1">
    <source>
        <dbReference type="ARBA" id="ARBA00038090"/>
    </source>
</evidence>
<evidence type="ECO:0000313" key="3">
    <source>
        <dbReference type="EMBL" id="CAA0809732.1"/>
    </source>
</evidence>
<dbReference type="AlphaFoldDB" id="A0A9N7R3P1"/>
<evidence type="ECO:0000259" key="2">
    <source>
        <dbReference type="Pfam" id="PF09811"/>
    </source>
</evidence>
<accession>A0A9N7R3P1</accession>
<gene>
    <name evidence="3" type="ORF">SHERM_11643</name>
</gene>
<organism evidence="3 4">
    <name type="scientific">Striga hermonthica</name>
    <name type="common">Purple witchweed</name>
    <name type="synonym">Buchnera hermonthica</name>
    <dbReference type="NCBI Taxonomy" id="68872"/>
    <lineage>
        <taxon>Eukaryota</taxon>
        <taxon>Viridiplantae</taxon>
        <taxon>Streptophyta</taxon>
        <taxon>Embryophyta</taxon>
        <taxon>Tracheophyta</taxon>
        <taxon>Spermatophyta</taxon>
        <taxon>Magnoliopsida</taxon>
        <taxon>eudicotyledons</taxon>
        <taxon>Gunneridae</taxon>
        <taxon>Pentapetalae</taxon>
        <taxon>asterids</taxon>
        <taxon>lamiids</taxon>
        <taxon>Lamiales</taxon>
        <taxon>Orobanchaceae</taxon>
        <taxon>Buchnereae</taxon>
        <taxon>Striga</taxon>
    </lineage>
</organism>
<dbReference type="InterPro" id="IPR019191">
    <property type="entry name" value="Essential_protein_Yae1_N"/>
</dbReference>
<proteinExistence type="inferred from homology"/>
<name>A0A9N7R3P1_STRHE</name>
<feature type="domain" description="Essential protein Yae1 N-terminal" evidence="2">
    <location>
        <begin position="10"/>
        <end position="48"/>
    </location>
</feature>
<protein>
    <recommendedName>
        <fullName evidence="2">Essential protein Yae1 N-terminal domain-containing protein</fullName>
    </recommendedName>
</protein>
<keyword evidence="4" id="KW-1185">Reference proteome</keyword>